<dbReference type="PANTHER" id="PTHR46938">
    <property type="entry name" value="DISCOIDIN-1 SUBUNIT A-RELATED-RELATED"/>
    <property type="match status" value="1"/>
</dbReference>
<dbReference type="Pfam" id="PF09458">
    <property type="entry name" value="H_lectin"/>
    <property type="match status" value="1"/>
</dbReference>
<dbReference type="SUPFAM" id="SSF141086">
    <property type="entry name" value="Agglutinin HPA-like"/>
    <property type="match status" value="1"/>
</dbReference>
<dbReference type="GO" id="GO:0009986">
    <property type="term" value="C:cell surface"/>
    <property type="evidence" value="ECO:0007669"/>
    <property type="project" value="TreeGrafter"/>
</dbReference>
<protein>
    <submittedName>
        <fullName evidence="2">H-type lectin domain-containing protein</fullName>
    </submittedName>
</protein>
<accession>A0A2T6KN02</accession>
<dbReference type="GO" id="GO:0098636">
    <property type="term" value="C:protein complex involved in cell adhesion"/>
    <property type="evidence" value="ECO:0007669"/>
    <property type="project" value="TreeGrafter"/>
</dbReference>
<dbReference type="GO" id="GO:0045335">
    <property type="term" value="C:phagocytic vesicle"/>
    <property type="evidence" value="ECO:0007669"/>
    <property type="project" value="TreeGrafter"/>
</dbReference>
<dbReference type="GO" id="GO:0046871">
    <property type="term" value="F:N-acetylgalactosamine binding"/>
    <property type="evidence" value="ECO:0007669"/>
    <property type="project" value="TreeGrafter"/>
</dbReference>
<dbReference type="RefSeq" id="WP_108385646.1">
    <property type="nucleotide sequence ID" value="NZ_QBUD01000002.1"/>
</dbReference>
<proteinExistence type="predicted"/>
<evidence type="ECO:0000259" key="1">
    <source>
        <dbReference type="Pfam" id="PF09458"/>
    </source>
</evidence>
<evidence type="ECO:0000313" key="3">
    <source>
        <dbReference type="Proteomes" id="UP000244523"/>
    </source>
</evidence>
<reference evidence="2 3" key="1">
    <citation type="submission" date="2018-04" db="EMBL/GenBank/DDBJ databases">
        <title>Genomic Encyclopedia of Archaeal and Bacterial Type Strains, Phase II (KMG-II): from individual species to whole genera.</title>
        <authorList>
            <person name="Goeker M."/>
        </authorList>
    </citation>
    <scope>NUCLEOTIDE SEQUENCE [LARGE SCALE GENOMIC DNA]</scope>
    <source>
        <strain evidence="2 3">DSM 29955</strain>
    </source>
</reference>
<sequence>MRRLNSGTIGIDHGDVVMFSDFEHDGDMWRGEGPRQSRENVTFSIPYATPPHVQVCISMWDISNKTNIRADVQAENITVQGFEIVFRTWADTQVARVRVAWTSIGELSNDDGWDLY</sequence>
<dbReference type="AlphaFoldDB" id="A0A2T6KN02"/>
<dbReference type="GO" id="GO:0070492">
    <property type="term" value="F:oligosaccharide binding"/>
    <property type="evidence" value="ECO:0007669"/>
    <property type="project" value="TreeGrafter"/>
</dbReference>
<dbReference type="InterPro" id="IPR052487">
    <property type="entry name" value="Galactose-binding_lectin"/>
</dbReference>
<feature type="domain" description="H-type lectin" evidence="1">
    <location>
        <begin position="40"/>
        <end position="103"/>
    </location>
</feature>
<organism evidence="2 3">
    <name type="scientific">Yoonia sediminilitoris</name>
    <dbReference type="NCBI Taxonomy" id="1286148"/>
    <lineage>
        <taxon>Bacteria</taxon>
        <taxon>Pseudomonadati</taxon>
        <taxon>Pseudomonadota</taxon>
        <taxon>Alphaproteobacteria</taxon>
        <taxon>Rhodobacterales</taxon>
        <taxon>Paracoccaceae</taxon>
        <taxon>Yoonia</taxon>
    </lineage>
</organism>
<comment type="caution">
    <text evidence="2">The sequence shown here is derived from an EMBL/GenBank/DDBJ whole genome shotgun (WGS) entry which is preliminary data.</text>
</comment>
<dbReference type="InterPro" id="IPR037221">
    <property type="entry name" value="H-type_lectin_dom_sf"/>
</dbReference>
<dbReference type="Gene3D" id="2.60.40.2080">
    <property type="match status" value="1"/>
</dbReference>
<gene>
    <name evidence="2" type="ORF">C8N45_102549</name>
</gene>
<dbReference type="OrthoDB" id="7658568at2"/>
<dbReference type="Proteomes" id="UP000244523">
    <property type="component" value="Unassembled WGS sequence"/>
</dbReference>
<dbReference type="GO" id="GO:0030247">
    <property type="term" value="F:polysaccharide binding"/>
    <property type="evidence" value="ECO:0007669"/>
    <property type="project" value="TreeGrafter"/>
</dbReference>
<dbReference type="GO" id="GO:0098609">
    <property type="term" value="P:cell-cell adhesion"/>
    <property type="evidence" value="ECO:0007669"/>
    <property type="project" value="TreeGrafter"/>
</dbReference>
<name>A0A2T6KN02_9RHOB</name>
<keyword evidence="3" id="KW-1185">Reference proteome</keyword>
<dbReference type="InterPro" id="IPR019019">
    <property type="entry name" value="H-type_lectin_domain"/>
</dbReference>
<dbReference type="EMBL" id="QBUD01000002">
    <property type="protein sequence ID" value="PUB17537.1"/>
    <property type="molecule type" value="Genomic_DNA"/>
</dbReference>
<keyword evidence="2" id="KW-0430">Lectin</keyword>
<evidence type="ECO:0000313" key="2">
    <source>
        <dbReference type="EMBL" id="PUB17537.1"/>
    </source>
</evidence>